<sequence>MLSDKWGWLFTFQAPVDKKFLNTDDARRDR</sequence>
<dbReference type="EMBL" id="MAJD01000001">
    <property type="protein sequence ID" value="OBX36048.1"/>
    <property type="molecule type" value="Genomic_DNA"/>
</dbReference>
<organism evidence="1 2">
    <name type="scientific">Halomonas elongata</name>
    <dbReference type="NCBI Taxonomy" id="2746"/>
    <lineage>
        <taxon>Bacteria</taxon>
        <taxon>Pseudomonadati</taxon>
        <taxon>Pseudomonadota</taxon>
        <taxon>Gammaproteobacteria</taxon>
        <taxon>Oceanospirillales</taxon>
        <taxon>Halomonadaceae</taxon>
        <taxon>Halomonas</taxon>
    </lineage>
</organism>
<protein>
    <submittedName>
        <fullName evidence="1">Uncharacterized protein</fullName>
    </submittedName>
</protein>
<dbReference type="AlphaFoldDB" id="A0A1B8P1E9"/>
<evidence type="ECO:0000313" key="1">
    <source>
        <dbReference type="EMBL" id="OBX36048.1"/>
    </source>
</evidence>
<gene>
    <name evidence="1" type="ORF">A8U91_00384</name>
</gene>
<comment type="caution">
    <text evidence="1">The sequence shown here is derived from an EMBL/GenBank/DDBJ whole genome shotgun (WGS) entry which is preliminary data.</text>
</comment>
<evidence type="ECO:0000313" key="2">
    <source>
        <dbReference type="Proteomes" id="UP000092504"/>
    </source>
</evidence>
<dbReference type="Proteomes" id="UP000092504">
    <property type="component" value="Unassembled WGS sequence"/>
</dbReference>
<accession>A0A1B8P1E9</accession>
<proteinExistence type="predicted"/>
<reference evidence="1 2" key="1">
    <citation type="submission" date="2016-06" db="EMBL/GenBank/DDBJ databases">
        <title>Genome sequence of halotolerant plant growth promoting strain of Halomonas elongata HEK1 isolated from salterns of Rann of Kutch, Gujarat, India.</title>
        <authorList>
            <person name="Gaba S."/>
            <person name="Singh R.N."/>
            <person name="Abrol S."/>
            <person name="Kaushik R."/>
            <person name="Saxena A.K."/>
        </authorList>
    </citation>
    <scope>NUCLEOTIDE SEQUENCE [LARGE SCALE GENOMIC DNA]</scope>
    <source>
        <strain evidence="1 2">HEK1</strain>
    </source>
</reference>
<name>A0A1B8P1E9_HALEL</name>